<dbReference type="SMART" id="SM01217">
    <property type="entry name" value="Fn3_like"/>
    <property type="match status" value="1"/>
</dbReference>
<keyword evidence="2" id="KW-0732">Signal</keyword>
<dbReference type="InterPro" id="IPR001764">
    <property type="entry name" value="Glyco_hydro_3_N"/>
</dbReference>
<keyword evidence="6" id="KW-1185">Reference proteome</keyword>
<dbReference type="OrthoDB" id="9805821at2"/>
<dbReference type="EMBL" id="LN824141">
    <property type="protein sequence ID" value="CEP78636.1"/>
    <property type="molecule type" value="Genomic_DNA"/>
</dbReference>
<dbReference type="Proteomes" id="UP000032809">
    <property type="component" value="Chromosome I"/>
</dbReference>
<dbReference type="GO" id="GO:0045493">
    <property type="term" value="P:xylan catabolic process"/>
    <property type="evidence" value="ECO:0007669"/>
    <property type="project" value="InterPro"/>
</dbReference>
<name>A0A0C7NL68_DEFTU</name>
<dbReference type="InterPro" id="IPR036962">
    <property type="entry name" value="Glyco_hydro_3_N_sf"/>
</dbReference>
<evidence type="ECO:0000256" key="1">
    <source>
        <dbReference type="ARBA" id="ARBA00005336"/>
    </source>
</evidence>
<gene>
    <name evidence="5" type="primary">bxlB</name>
    <name evidence="5" type="ORF">DTL3_1342</name>
</gene>
<dbReference type="InterPro" id="IPR044993">
    <property type="entry name" value="BXL"/>
</dbReference>
<keyword evidence="5" id="KW-0326">Glycosidase</keyword>
<dbReference type="InterPro" id="IPR002772">
    <property type="entry name" value="Glyco_hydro_3_C"/>
</dbReference>
<dbReference type="PANTHER" id="PTHR42721:SF3">
    <property type="entry name" value="BETA-D-XYLOSIDASE 5-RELATED"/>
    <property type="match status" value="1"/>
</dbReference>
<dbReference type="InterPro" id="IPR013783">
    <property type="entry name" value="Ig-like_fold"/>
</dbReference>
<dbReference type="Pfam" id="PF00933">
    <property type="entry name" value="Glyco_hydro_3"/>
    <property type="match status" value="1"/>
</dbReference>
<dbReference type="Gene3D" id="2.60.40.10">
    <property type="entry name" value="Immunoglobulins"/>
    <property type="match status" value="1"/>
</dbReference>
<dbReference type="GO" id="GO:0046556">
    <property type="term" value="F:alpha-L-arabinofuranosidase activity"/>
    <property type="evidence" value="ECO:0007669"/>
    <property type="project" value="TreeGrafter"/>
</dbReference>
<accession>A0A0C7NL68</accession>
<dbReference type="Gene3D" id="3.20.20.300">
    <property type="entry name" value="Glycoside hydrolase, family 3, N-terminal domain"/>
    <property type="match status" value="1"/>
</dbReference>
<dbReference type="InterPro" id="IPR026891">
    <property type="entry name" value="Fn3-like"/>
</dbReference>
<organism evidence="5 6">
    <name type="scientific">Defluviitoga tunisiensis</name>
    <dbReference type="NCBI Taxonomy" id="1006576"/>
    <lineage>
        <taxon>Bacteria</taxon>
        <taxon>Thermotogati</taxon>
        <taxon>Thermotogota</taxon>
        <taxon>Thermotogae</taxon>
        <taxon>Petrotogales</taxon>
        <taxon>Petrotogaceae</taxon>
        <taxon>Defluviitoga</taxon>
    </lineage>
</organism>
<dbReference type="AlphaFoldDB" id="A0A0C7NL68"/>
<evidence type="ECO:0000313" key="5">
    <source>
        <dbReference type="EMBL" id="CEP78636.1"/>
    </source>
</evidence>
<reference evidence="6" key="1">
    <citation type="submission" date="2014-11" db="EMBL/GenBank/DDBJ databases">
        <authorList>
            <person name="Wibberg D."/>
        </authorList>
    </citation>
    <scope>NUCLEOTIDE SEQUENCE [LARGE SCALE GENOMIC DNA]</scope>
    <source>
        <strain evidence="6">L3</strain>
    </source>
</reference>
<evidence type="ECO:0000256" key="3">
    <source>
        <dbReference type="ARBA" id="ARBA00022801"/>
    </source>
</evidence>
<sequence>MYKDYNKPIDERVEDLLNKMTLEEKISQMIYSSKAIERLDVPAYNWWNEALHGIGRAGIATVFPQAIGIGASFDQEMVFQVASVISDEARAKYHEFIRKNDRTIFKGLTFWSPNINIFRDPRWGRGQETYGEDPHLTGRLGAAFIKGMQGDDPKYLKTAACAKHYAVHSGPEMLRHQFNAKVSLKDLRETYLPAFKDAVKEGKVEAVMGAYNSVNGEPACASKMLLEDILRKEWKFEGHVVSDCGAIQDIYEYHKFVETAEEAAAIAVKRGCDLNCGRTYESLKKAVEKGLITEEEINTAVRRLLKTRFKLGMFDPDEEVKYASIPFEKNDCEEHRELALEMAHKTIVLLKNEDNLLPLDKDKIKTIAVIGPNADNIDVLLGNYNGTPSKYVTALEGIRNAVGEDVKVYYSQGCDLVSTRDNYWGTPATHGFSEAVSYAERSDVVIMCLGISPRIEGEEGAAYLNTDYKGDRPNLDLPGMQEQLLKEIHKTGKPIILALFNGSPITINWAQENIPAIVECWYPGEEGGTALADVIFGKYNPAGRLPITFVKSVDQLPPFTDYSMKGRTYRYMQEEPLYPFGYGLSYSNFEYSGLKLDPQVVDIEELKEVEVKITVKNISNIAGEEVVQLYIKDIKSSVKVPKYELKGFKRIYLEPQESKSIEFTITPRQLSLINEEGRCVLEPGEFKIYVGGQQPDERSKILTGKEVLSVVLNVKGEKVLEVEY</sequence>
<dbReference type="SUPFAM" id="SSF51445">
    <property type="entry name" value="(Trans)glycosidases"/>
    <property type="match status" value="1"/>
</dbReference>
<dbReference type="InterPro" id="IPR017853">
    <property type="entry name" value="GH"/>
</dbReference>
<dbReference type="PRINTS" id="PR00133">
    <property type="entry name" value="GLHYDRLASE3"/>
</dbReference>
<dbReference type="FunFam" id="2.60.40.10:FF:000495">
    <property type="entry name" value="Periplasmic beta-glucosidase"/>
    <property type="match status" value="1"/>
</dbReference>
<dbReference type="KEGG" id="dtn:DTL3_1342"/>
<dbReference type="Pfam" id="PF01915">
    <property type="entry name" value="Glyco_hydro_3_C"/>
    <property type="match status" value="1"/>
</dbReference>
<protein>
    <submittedName>
        <fullName evidence="5">Beta-xylosidase</fullName>
        <ecNumber evidence="5">3.2.1.37</ecNumber>
    </submittedName>
</protein>
<keyword evidence="3 5" id="KW-0378">Hydrolase</keyword>
<dbReference type="RefSeq" id="WP_045088043.1">
    <property type="nucleotide sequence ID" value="NZ_LN824141.1"/>
</dbReference>
<dbReference type="STRING" id="1006576.DTL3_1342"/>
<dbReference type="EC" id="3.2.1.37" evidence="5"/>
<feature type="domain" description="Fibronectin type III-like" evidence="4">
    <location>
        <begin position="625"/>
        <end position="694"/>
    </location>
</feature>
<dbReference type="GO" id="GO:0008422">
    <property type="term" value="F:beta-glucosidase activity"/>
    <property type="evidence" value="ECO:0007669"/>
    <property type="project" value="UniProtKB-ARBA"/>
</dbReference>
<comment type="similarity">
    <text evidence="1">Belongs to the glycosyl hydrolase 3 family.</text>
</comment>
<evidence type="ECO:0000256" key="2">
    <source>
        <dbReference type="ARBA" id="ARBA00022729"/>
    </source>
</evidence>
<dbReference type="SUPFAM" id="SSF52279">
    <property type="entry name" value="Beta-D-glucan exohydrolase, C-terminal domain"/>
    <property type="match status" value="1"/>
</dbReference>
<evidence type="ECO:0000313" key="6">
    <source>
        <dbReference type="Proteomes" id="UP000032809"/>
    </source>
</evidence>
<dbReference type="Pfam" id="PF14310">
    <property type="entry name" value="Fn3-like"/>
    <property type="match status" value="1"/>
</dbReference>
<dbReference type="Gene3D" id="3.40.50.1700">
    <property type="entry name" value="Glycoside hydrolase family 3 C-terminal domain"/>
    <property type="match status" value="1"/>
</dbReference>
<dbReference type="FunFam" id="3.40.50.1700:FF:000009">
    <property type="entry name" value="Periplasmic beta-glucosidase"/>
    <property type="match status" value="1"/>
</dbReference>
<dbReference type="PATRIC" id="fig|1006576.9.peg.1339"/>
<dbReference type="PANTHER" id="PTHR42721">
    <property type="entry name" value="SUGAR HYDROLASE-RELATED"/>
    <property type="match status" value="1"/>
</dbReference>
<dbReference type="GO" id="GO:0031222">
    <property type="term" value="P:arabinan catabolic process"/>
    <property type="evidence" value="ECO:0007669"/>
    <property type="project" value="TreeGrafter"/>
</dbReference>
<dbReference type="GO" id="GO:0009044">
    <property type="term" value="F:xylan 1,4-beta-xylosidase activity"/>
    <property type="evidence" value="ECO:0007669"/>
    <property type="project" value="UniProtKB-EC"/>
</dbReference>
<proteinExistence type="inferred from homology"/>
<dbReference type="InterPro" id="IPR036881">
    <property type="entry name" value="Glyco_hydro_3_C_sf"/>
</dbReference>
<evidence type="ECO:0000259" key="4">
    <source>
        <dbReference type="SMART" id="SM01217"/>
    </source>
</evidence>
<dbReference type="HOGENOM" id="CLU_004542_5_3_0"/>